<keyword evidence="4" id="KW-0121">Carboxypeptidase</keyword>
<dbReference type="InterPro" id="IPR000667">
    <property type="entry name" value="Peptidase_S13"/>
</dbReference>
<name>A0A852XBS0_9MICO</name>
<keyword evidence="4" id="KW-0645">Protease</keyword>
<reference evidence="4 5" key="1">
    <citation type="submission" date="2020-07" db="EMBL/GenBank/DDBJ databases">
        <title>Sequencing the genomes of 1000 actinobacteria strains.</title>
        <authorList>
            <person name="Klenk H.-P."/>
        </authorList>
    </citation>
    <scope>NUCLEOTIDE SEQUENCE [LARGE SCALE GENOMIC DNA]</scope>
    <source>
        <strain evidence="4 5">DSM 24723</strain>
    </source>
</reference>
<evidence type="ECO:0000313" key="4">
    <source>
        <dbReference type="EMBL" id="NYG35951.1"/>
    </source>
</evidence>
<dbReference type="EC" id="3.4.21.-" evidence="4"/>
<dbReference type="GO" id="GO:0009002">
    <property type="term" value="F:serine-type D-Ala-D-Ala carboxypeptidase activity"/>
    <property type="evidence" value="ECO:0007669"/>
    <property type="project" value="UniProtKB-EC"/>
</dbReference>
<keyword evidence="2 4" id="KW-0378">Hydrolase</keyword>
<dbReference type="AlphaFoldDB" id="A0A852XBS0"/>
<comment type="caution">
    <text evidence="4">The sequence shown here is derived from an EMBL/GenBank/DDBJ whole genome shotgun (WGS) entry which is preliminary data.</text>
</comment>
<evidence type="ECO:0000256" key="2">
    <source>
        <dbReference type="ARBA" id="ARBA00022801"/>
    </source>
</evidence>
<organism evidence="4 5">
    <name type="scientific">Janibacter alkaliphilus</name>
    <dbReference type="NCBI Taxonomy" id="1069963"/>
    <lineage>
        <taxon>Bacteria</taxon>
        <taxon>Bacillati</taxon>
        <taxon>Actinomycetota</taxon>
        <taxon>Actinomycetes</taxon>
        <taxon>Micrococcales</taxon>
        <taxon>Intrasporangiaceae</taxon>
        <taxon>Janibacter</taxon>
    </lineage>
</organism>
<feature type="signal peptide" evidence="3">
    <location>
        <begin position="1"/>
        <end position="23"/>
    </location>
</feature>
<dbReference type="Gene3D" id="3.40.710.10">
    <property type="entry name" value="DD-peptidase/beta-lactamase superfamily"/>
    <property type="match status" value="2"/>
</dbReference>
<accession>A0A852XBS0</accession>
<gene>
    <name evidence="4" type="ORF">BJY28_000420</name>
</gene>
<dbReference type="NCBIfam" id="TIGR00666">
    <property type="entry name" value="PBP4"/>
    <property type="match status" value="1"/>
</dbReference>
<evidence type="ECO:0000256" key="3">
    <source>
        <dbReference type="SAM" id="SignalP"/>
    </source>
</evidence>
<dbReference type="SUPFAM" id="SSF56601">
    <property type="entry name" value="beta-lactamase/transpeptidase-like"/>
    <property type="match status" value="1"/>
</dbReference>
<dbReference type="PRINTS" id="PR00922">
    <property type="entry name" value="DADACBPTASE3"/>
</dbReference>
<dbReference type="Proteomes" id="UP000592181">
    <property type="component" value="Unassembled WGS sequence"/>
</dbReference>
<feature type="chain" id="PRO_5039336257" evidence="3">
    <location>
        <begin position="24"/>
        <end position="477"/>
    </location>
</feature>
<sequence length="477" mass="48944">MRRLIGGLSAVVLVAAGYVAADAYDVVPGVLTLDQPQPITVPEEQATEPAPEAMPDLVADEPVLAPLADDAPVPTTSGLADALRDDLGDDWLGSRVGAVVRDGDTGEVLYERHADRTQQVASTQKLLSAAAVSSTTDLASSMTTRVVEGESEDEIVLVAGGDTMLARGEGDPTKVEGRAGLTDLADQVAESLGERQDGLTLRLDATYAAGERYPDSWDMADVSSGFTQGVTMIGLAGQRPLPYDPSPRFPEREVLSAFADRLEEAGVSVTVEDGGDTWRTAAPDDAEELGSVESAPMGEVLALALQDSDNALTENLARQAAVADGAGAGFTDVAGWITTTLEQAGADMTGVRLLDASGLSRGQRATARSISDAMELGVTGDGGGLRGVLADLPVAALSGTLDERFTEPESQGAAGVARAKTGTLTGVSSLAGTTTTADGRLLTYVIVADQVPDSTGTIGARSVLDRAVATLTGCGCR</sequence>
<dbReference type="GO" id="GO:0000270">
    <property type="term" value="P:peptidoglycan metabolic process"/>
    <property type="evidence" value="ECO:0007669"/>
    <property type="project" value="TreeGrafter"/>
</dbReference>
<keyword evidence="3" id="KW-0732">Signal</keyword>
<protein>
    <submittedName>
        <fullName evidence="4">D-alanyl-D-alanine carboxypeptidase/D-alanyl-D-alanine-endopeptidase (Penicillin-binding protein 4)</fullName>
        <ecNumber evidence="4">3.4.16.4</ecNumber>
        <ecNumber evidence="4">3.4.21.-</ecNumber>
    </submittedName>
</protein>
<dbReference type="GO" id="GO:0006508">
    <property type="term" value="P:proteolysis"/>
    <property type="evidence" value="ECO:0007669"/>
    <property type="project" value="InterPro"/>
</dbReference>
<dbReference type="Pfam" id="PF02113">
    <property type="entry name" value="Peptidase_S13"/>
    <property type="match status" value="2"/>
</dbReference>
<dbReference type="InterPro" id="IPR012338">
    <property type="entry name" value="Beta-lactam/transpept-like"/>
</dbReference>
<dbReference type="EC" id="3.4.16.4" evidence="4"/>
<comment type="similarity">
    <text evidence="1">Belongs to the peptidase S13 family.</text>
</comment>
<proteinExistence type="inferred from homology"/>
<dbReference type="PANTHER" id="PTHR30023:SF0">
    <property type="entry name" value="PENICILLIN-SENSITIVE CARBOXYPEPTIDASE A"/>
    <property type="match status" value="1"/>
</dbReference>
<evidence type="ECO:0000256" key="1">
    <source>
        <dbReference type="ARBA" id="ARBA00006096"/>
    </source>
</evidence>
<dbReference type="RefSeq" id="WP_179461534.1">
    <property type="nucleotide sequence ID" value="NZ_JACBZX010000001.1"/>
</dbReference>
<dbReference type="EMBL" id="JACBZX010000001">
    <property type="protein sequence ID" value="NYG35951.1"/>
    <property type="molecule type" value="Genomic_DNA"/>
</dbReference>
<keyword evidence="5" id="KW-1185">Reference proteome</keyword>
<evidence type="ECO:0000313" key="5">
    <source>
        <dbReference type="Proteomes" id="UP000592181"/>
    </source>
</evidence>
<dbReference type="PANTHER" id="PTHR30023">
    <property type="entry name" value="D-ALANYL-D-ALANINE CARBOXYPEPTIDASE"/>
    <property type="match status" value="1"/>
</dbReference>